<evidence type="ECO:0000313" key="1">
    <source>
        <dbReference type="EMBL" id="SEF09639.1"/>
    </source>
</evidence>
<comment type="caution">
    <text evidence="1">The sequence shown here is derived from an EMBL/GenBank/DDBJ whole genome shotgun (WGS) entry which is preliminary data.</text>
</comment>
<organism evidence="1 2">
    <name type="scientific">Pseudomonas deceptionensis</name>
    <dbReference type="NCBI Taxonomy" id="882211"/>
    <lineage>
        <taxon>Bacteria</taxon>
        <taxon>Pseudomonadati</taxon>
        <taxon>Pseudomonadota</taxon>
        <taxon>Gammaproteobacteria</taxon>
        <taxon>Pseudomonadales</taxon>
        <taxon>Pseudomonadaceae</taxon>
        <taxon>Pseudomonas</taxon>
    </lineage>
</organism>
<protein>
    <submittedName>
        <fullName evidence="1">Uncharacterized protein</fullName>
    </submittedName>
</protein>
<keyword evidence="2" id="KW-1185">Reference proteome</keyword>
<dbReference type="EMBL" id="FNUD01000002">
    <property type="protein sequence ID" value="SEF09639.1"/>
    <property type="molecule type" value="Genomic_DNA"/>
</dbReference>
<gene>
    <name evidence="1" type="ORF">SAMN04489800_4646</name>
</gene>
<sequence length="36" mass="4300">MRLLDRHPELVQELQVINECADINALLVQKEQQRQK</sequence>
<dbReference type="Proteomes" id="UP000183613">
    <property type="component" value="Unassembled WGS sequence"/>
</dbReference>
<evidence type="ECO:0000313" key="2">
    <source>
        <dbReference type="Proteomes" id="UP000183613"/>
    </source>
</evidence>
<proteinExistence type="predicted"/>
<name>A0A1H5P6X5_PSEDM</name>
<accession>A0A1H5P6X5</accession>
<reference evidence="1" key="1">
    <citation type="submission" date="2016-10" db="EMBL/GenBank/DDBJ databases">
        <authorList>
            <person name="Varghese N."/>
            <person name="Submissions S."/>
        </authorList>
    </citation>
    <scope>NUCLEOTIDE SEQUENCE [LARGE SCALE GENOMIC DNA]</scope>
    <source>
        <strain evidence="1">LMG 25555</strain>
    </source>
</reference>
<dbReference type="AlphaFoldDB" id="A0A1H5P6X5"/>